<dbReference type="RefSeq" id="WP_048672411.1">
    <property type="nucleotide sequence ID" value="NZ_CBTJ020000034.1"/>
</dbReference>
<keyword evidence="3" id="KW-1185">Reference proteome</keyword>
<accession>W6M6S5</accession>
<evidence type="ECO:0000256" key="1">
    <source>
        <dbReference type="SAM" id="MobiDB-lite"/>
    </source>
</evidence>
<evidence type="ECO:0000313" key="3">
    <source>
        <dbReference type="Proteomes" id="UP000035760"/>
    </source>
</evidence>
<comment type="caution">
    <text evidence="2">The sequence shown here is derived from an EMBL/GenBank/DDBJ whole genome shotgun (WGS) entry which is preliminary data.</text>
</comment>
<gene>
    <name evidence="2" type="ORF">BN873_280020</name>
</gene>
<reference evidence="2" key="2">
    <citation type="submission" date="2014-03" db="EMBL/GenBank/DDBJ databases">
        <title>Candidatus Competibacter-lineage genomes retrieved from metagenomes reveal functional metabolic diversity.</title>
        <authorList>
            <person name="McIlroy S.J."/>
            <person name="Albertsen M."/>
            <person name="Andresen E.K."/>
            <person name="Saunders A.M."/>
            <person name="Kristiansen R."/>
            <person name="Stokholm-Bjerregaard M."/>
            <person name="Nielsen K.L."/>
            <person name="Nielsen P.H."/>
        </authorList>
    </citation>
    <scope>NUCLEOTIDE SEQUENCE</scope>
    <source>
        <strain evidence="2">Run_A_D11</strain>
    </source>
</reference>
<protein>
    <submittedName>
        <fullName evidence="2">Uncharacterized protein</fullName>
    </submittedName>
</protein>
<dbReference type="AlphaFoldDB" id="W6M6S5"/>
<feature type="region of interest" description="Disordered" evidence="1">
    <location>
        <begin position="143"/>
        <end position="162"/>
    </location>
</feature>
<sequence>MTDPLPPDPQAALQAAFQNAKRPAPFKTDKECVTVLEPQIRQKRAAGWTYAQIHAELVRLGGYQGTYQTFYKYAYALLGPSEDRARRQKPTPAVPPRPAPPAAAEATSPPAAPPPASGQRPLTSVTREWGGPHARARYDERARNLAAASTPQNLIDYLNKPV</sequence>
<organism evidence="2 3">
    <name type="scientific">Candidatus Competibacter denitrificans Run_A_D11</name>
    <dbReference type="NCBI Taxonomy" id="1400863"/>
    <lineage>
        <taxon>Bacteria</taxon>
        <taxon>Pseudomonadati</taxon>
        <taxon>Pseudomonadota</taxon>
        <taxon>Gammaproteobacteria</taxon>
        <taxon>Candidatus Competibacteraceae</taxon>
        <taxon>Candidatus Competibacter</taxon>
    </lineage>
</organism>
<feature type="compositionally biased region" description="Pro residues" evidence="1">
    <location>
        <begin position="92"/>
        <end position="101"/>
    </location>
</feature>
<dbReference type="STRING" id="1400863.BN873_280020"/>
<dbReference type="EMBL" id="CBTJ020000034">
    <property type="protein sequence ID" value="CDI02334.1"/>
    <property type="molecule type" value="Genomic_DNA"/>
</dbReference>
<proteinExistence type="predicted"/>
<feature type="region of interest" description="Disordered" evidence="1">
    <location>
        <begin position="82"/>
        <end position="136"/>
    </location>
</feature>
<evidence type="ECO:0000313" key="2">
    <source>
        <dbReference type="EMBL" id="CDI02334.1"/>
    </source>
</evidence>
<name>W6M6S5_9GAMM</name>
<reference evidence="2" key="1">
    <citation type="submission" date="2013-07" db="EMBL/GenBank/DDBJ databases">
        <authorList>
            <person name="McIlroy S."/>
        </authorList>
    </citation>
    <scope>NUCLEOTIDE SEQUENCE [LARGE SCALE GENOMIC DNA]</scope>
    <source>
        <strain evidence="2">Run_A_D11</strain>
    </source>
</reference>
<dbReference type="Proteomes" id="UP000035760">
    <property type="component" value="Unassembled WGS sequence"/>
</dbReference>